<keyword evidence="2" id="KW-1133">Transmembrane helix</keyword>
<sequence length="160" mass="18451">MDREQEGTDGQVFGVRTGGGSTTLRLQHYIAFGWLWFSALLLMYVGWSSRKRHDREYMKDKSPGPSTQRKYLGRSRQGEVNTHRRPKDGYKHRGWASQHWAGGGWVEDASRRVQMAKYLAQGLGVVPQEVNSHRRPNDRYKHRGWASQHWVGGGWVEDAV</sequence>
<feature type="transmembrane region" description="Helical" evidence="2">
    <location>
        <begin position="29"/>
        <end position="47"/>
    </location>
</feature>
<keyword evidence="2" id="KW-0472">Membrane</keyword>
<organism evidence="3 4">
    <name type="scientific">Trichinella nelsoni</name>
    <dbReference type="NCBI Taxonomy" id="6336"/>
    <lineage>
        <taxon>Eukaryota</taxon>
        <taxon>Metazoa</taxon>
        <taxon>Ecdysozoa</taxon>
        <taxon>Nematoda</taxon>
        <taxon>Enoplea</taxon>
        <taxon>Dorylaimia</taxon>
        <taxon>Trichinellida</taxon>
        <taxon>Trichinellidae</taxon>
        <taxon>Trichinella</taxon>
    </lineage>
</organism>
<gene>
    <name evidence="3" type="ORF">T07_2485</name>
</gene>
<evidence type="ECO:0000256" key="2">
    <source>
        <dbReference type="SAM" id="Phobius"/>
    </source>
</evidence>
<feature type="region of interest" description="Disordered" evidence="1">
    <location>
        <begin position="54"/>
        <end position="94"/>
    </location>
</feature>
<accession>A0A0V0RH45</accession>
<evidence type="ECO:0000313" key="4">
    <source>
        <dbReference type="Proteomes" id="UP000054630"/>
    </source>
</evidence>
<reference evidence="3 4" key="1">
    <citation type="submission" date="2015-01" db="EMBL/GenBank/DDBJ databases">
        <title>Evolution of Trichinella species and genotypes.</title>
        <authorList>
            <person name="Korhonen P.K."/>
            <person name="Edoardo P."/>
            <person name="Giuseppe L.R."/>
            <person name="Gasser R.B."/>
        </authorList>
    </citation>
    <scope>NUCLEOTIDE SEQUENCE [LARGE SCALE GENOMIC DNA]</scope>
    <source>
        <strain evidence="3">ISS37</strain>
    </source>
</reference>
<proteinExistence type="predicted"/>
<dbReference type="EMBL" id="JYDL01000181">
    <property type="protein sequence ID" value="KRX13849.1"/>
    <property type="molecule type" value="Genomic_DNA"/>
</dbReference>
<name>A0A0V0RH45_9BILA</name>
<dbReference type="Proteomes" id="UP000054630">
    <property type="component" value="Unassembled WGS sequence"/>
</dbReference>
<feature type="compositionally biased region" description="Basic residues" evidence="1">
    <location>
        <begin position="83"/>
        <end position="94"/>
    </location>
</feature>
<dbReference type="AlphaFoldDB" id="A0A0V0RH45"/>
<keyword evidence="2" id="KW-0812">Transmembrane</keyword>
<evidence type="ECO:0000313" key="3">
    <source>
        <dbReference type="EMBL" id="KRX13849.1"/>
    </source>
</evidence>
<evidence type="ECO:0000256" key="1">
    <source>
        <dbReference type="SAM" id="MobiDB-lite"/>
    </source>
</evidence>
<protein>
    <submittedName>
        <fullName evidence="3">Uncharacterized protein</fullName>
    </submittedName>
</protein>
<dbReference type="OrthoDB" id="5930523at2759"/>
<keyword evidence="4" id="KW-1185">Reference proteome</keyword>
<comment type="caution">
    <text evidence="3">The sequence shown here is derived from an EMBL/GenBank/DDBJ whole genome shotgun (WGS) entry which is preliminary data.</text>
</comment>